<evidence type="ECO:0000256" key="1">
    <source>
        <dbReference type="SAM" id="SignalP"/>
    </source>
</evidence>
<evidence type="ECO:0000259" key="2">
    <source>
        <dbReference type="Pfam" id="PF16244"/>
    </source>
</evidence>
<protein>
    <recommendedName>
        <fullName evidence="2">YcdB/YcdC repeated domain-containing protein</fullName>
    </recommendedName>
</protein>
<feature type="domain" description="YcdB/YcdC repeated" evidence="2">
    <location>
        <begin position="70"/>
        <end position="230"/>
    </location>
</feature>
<organism evidence="3 4">
    <name type="scientific">Desulfofundulus thermobenzoicus</name>
    <dbReference type="NCBI Taxonomy" id="29376"/>
    <lineage>
        <taxon>Bacteria</taxon>
        <taxon>Bacillati</taxon>
        <taxon>Bacillota</taxon>
        <taxon>Clostridia</taxon>
        <taxon>Eubacteriales</taxon>
        <taxon>Peptococcaceae</taxon>
        <taxon>Desulfofundulus</taxon>
    </lineage>
</organism>
<comment type="caution">
    <text evidence="3">The sequence shown here is derived from an EMBL/GenBank/DDBJ whole genome shotgun (WGS) entry which is preliminary data.</text>
</comment>
<dbReference type="AlphaFoldDB" id="A0A6N7ISG3"/>
<keyword evidence="4" id="KW-1185">Reference proteome</keyword>
<dbReference type="Proteomes" id="UP000441717">
    <property type="component" value="Unassembled WGS sequence"/>
</dbReference>
<feature type="chain" id="PRO_5026887197" description="YcdB/YcdC repeated domain-containing protein" evidence="1">
    <location>
        <begin position="25"/>
        <end position="585"/>
    </location>
</feature>
<dbReference type="EMBL" id="WHYR01000035">
    <property type="protein sequence ID" value="MQL53014.1"/>
    <property type="molecule type" value="Genomic_DNA"/>
</dbReference>
<proteinExistence type="predicted"/>
<accession>A0A6N7ISG3</accession>
<keyword evidence="1" id="KW-0732">Signal</keyword>
<feature type="signal peptide" evidence="1">
    <location>
        <begin position="1"/>
        <end position="24"/>
    </location>
</feature>
<evidence type="ECO:0000313" key="4">
    <source>
        <dbReference type="Proteomes" id="UP000441717"/>
    </source>
</evidence>
<gene>
    <name evidence="3" type="ORF">GFC01_12235</name>
</gene>
<evidence type="ECO:0000313" key="3">
    <source>
        <dbReference type="EMBL" id="MQL53014.1"/>
    </source>
</evidence>
<feature type="domain" description="YcdB/YcdC repeated" evidence="2">
    <location>
        <begin position="359"/>
        <end position="509"/>
    </location>
</feature>
<dbReference type="Pfam" id="PF16244">
    <property type="entry name" value="DUF4901"/>
    <property type="match status" value="2"/>
</dbReference>
<dbReference type="OrthoDB" id="2379565at2"/>
<name>A0A6N7ISG3_9FIRM</name>
<dbReference type="InterPro" id="IPR032599">
    <property type="entry name" value="YcdB/YcdC_rep_domain"/>
</dbReference>
<dbReference type="RefSeq" id="WP_152947438.1">
    <property type="nucleotide sequence ID" value="NZ_WHYR01000035.1"/>
</dbReference>
<sequence>MNKARGVAAAVLAAGLLLASPVWAAEKPAATVQVTGGGGAVQMEAVKMEALPEAKQGMPQAPKPELSAEQKQALEKIYQAVPELQELTVQYAGNEGDKSWSVMLSDRAPDREAGINRVSAHLTFDSATGELIHYNFHNPAWASEKVPSPALAREKALAFARQILGDKIKDYEQGDDMGFGGGGSADEKGNKIYWAEANVPYYRLVNGVPLMNSGFRVGVDVFGHVTSFYRDKENGIDPAKFPDPSRAVTREEAEKTFAGMLEMKLFYLEHQPFYGLFKPDKGETGPALVYAPASLAPIDALTGKPLAEFMPPFSQSQCITLQGEGRQLIARTPEEAARLLTETFGLDLTGMEFHGASDMQPFHDGESKQKSYTWSTLPQKGADGKPDYRLMRYVHLFTNASTGEVIGYNLQDESGRGQKATVSRETARDTAVQFLQKYLPAGTAELEMQAYPEEEMIPSWVDRSKLKDQERPLPVISFTFNQIHQGVPIMDRACSVQVDALSGKIVGFHNGISGAPVPLPDNRNVVPAETAKAEFLKQHPLKLAYIWPEYFDQKAPSPYLVYIPVPGPDFYVDAFTGKTVQPENK</sequence>
<reference evidence="3 4" key="1">
    <citation type="submission" date="2019-10" db="EMBL/GenBank/DDBJ databases">
        <title>Comparative genomics of sulfur disproportionating microorganisms.</title>
        <authorList>
            <person name="Ward L.M."/>
            <person name="Bertran E."/>
            <person name="Johnston D."/>
        </authorList>
    </citation>
    <scope>NUCLEOTIDE SEQUENCE [LARGE SCALE GENOMIC DNA]</scope>
    <source>
        <strain evidence="3 4">DSM 14055</strain>
    </source>
</reference>